<reference evidence="1" key="1">
    <citation type="submission" date="2019-11" db="UniProtKB">
        <authorList>
            <consortium name="WormBaseParasite"/>
        </authorList>
    </citation>
    <scope>IDENTIFICATION</scope>
</reference>
<organism evidence="1">
    <name type="scientific">Mesocestoides corti</name>
    <name type="common">Flatworm</name>
    <dbReference type="NCBI Taxonomy" id="53468"/>
    <lineage>
        <taxon>Eukaryota</taxon>
        <taxon>Metazoa</taxon>
        <taxon>Spiralia</taxon>
        <taxon>Lophotrochozoa</taxon>
        <taxon>Platyhelminthes</taxon>
        <taxon>Cestoda</taxon>
        <taxon>Eucestoda</taxon>
        <taxon>Cyclophyllidea</taxon>
        <taxon>Mesocestoididae</taxon>
        <taxon>Mesocestoides</taxon>
    </lineage>
</organism>
<dbReference type="AlphaFoldDB" id="A0A5K3EWU0"/>
<accession>A0A5K3EWU0</accession>
<proteinExistence type="predicted"/>
<protein>
    <submittedName>
        <fullName evidence="1">HTH CENPB-type domain-containing protein</fullName>
    </submittedName>
</protein>
<dbReference type="WBParaSite" id="MCU_003746-RA">
    <property type="protein sequence ID" value="MCU_003746-RA"/>
    <property type="gene ID" value="MCU_003746"/>
</dbReference>
<evidence type="ECO:0000313" key="1">
    <source>
        <dbReference type="WBParaSite" id="MCU_003746-RA"/>
    </source>
</evidence>
<sequence>MCLASVREKLRVDMAAVDRCTLCKLSGMFLVVLKGSEARIQSIERQVNVSHSERQFTIATNRQHLRRHAILYETCAYWYKRFKSGDFDLSDRPRHEQLPRLFEYAQSLALLDKKSQCRRNKNLQIS</sequence>
<name>A0A5K3EWU0_MESCO</name>